<organism evidence="1 2">
    <name type="scientific">Caenorhabditis japonica</name>
    <dbReference type="NCBI Taxonomy" id="281687"/>
    <lineage>
        <taxon>Eukaryota</taxon>
        <taxon>Metazoa</taxon>
        <taxon>Ecdysozoa</taxon>
        <taxon>Nematoda</taxon>
        <taxon>Chromadorea</taxon>
        <taxon>Rhabditida</taxon>
        <taxon>Rhabditina</taxon>
        <taxon>Rhabditomorpha</taxon>
        <taxon>Rhabditoidea</taxon>
        <taxon>Rhabditidae</taxon>
        <taxon>Peloderinae</taxon>
        <taxon>Caenorhabditis</taxon>
    </lineage>
</organism>
<dbReference type="EnsemblMetazoa" id="CJA40409.1">
    <property type="protein sequence ID" value="CJA40409.1"/>
    <property type="gene ID" value="WBGene00216257"/>
</dbReference>
<keyword evidence="2" id="KW-1185">Reference proteome</keyword>
<proteinExistence type="predicted"/>
<evidence type="ECO:0000313" key="1">
    <source>
        <dbReference type="EnsemblMetazoa" id="CJA40409.1"/>
    </source>
</evidence>
<protein>
    <submittedName>
        <fullName evidence="1">Uncharacterized protein</fullName>
    </submittedName>
</protein>
<name>A0A8R1IPB7_CAEJA</name>
<reference evidence="2" key="1">
    <citation type="submission" date="2010-08" db="EMBL/GenBank/DDBJ databases">
        <authorList>
            <consortium name="Caenorhabditis japonica Sequencing Consortium"/>
            <person name="Wilson R.K."/>
        </authorList>
    </citation>
    <scope>NUCLEOTIDE SEQUENCE [LARGE SCALE GENOMIC DNA]</scope>
    <source>
        <strain evidence="2">DF5081</strain>
    </source>
</reference>
<sequence length="67" mass="7320">MWSAFNMLLLGDRRDRHISSSLHVQATCISWSDDDESDNLRKNCFPTLDGLGGLDTAATVPVASLTP</sequence>
<dbReference type="AlphaFoldDB" id="A0A8R1IPB7"/>
<reference evidence="1" key="2">
    <citation type="submission" date="2022-06" db="UniProtKB">
        <authorList>
            <consortium name="EnsemblMetazoa"/>
        </authorList>
    </citation>
    <scope>IDENTIFICATION</scope>
    <source>
        <strain evidence="1">DF5081</strain>
    </source>
</reference>
<evidence type="ECO:0000313" key="2">
    <source>
        <dbReference type="Proteomes" id="UP000005237"/>
    </source>
</evidence>
<accession>A0A8R1IPB7</accession>
<dbReference type="Proteomes" id="UP000005237">
    <property type="component" value="Unassembled WGS sequence"/>
</dbReference>